<dbReference type="InterPro" id="IPR036541">
    <property type="entry name" value="PLipase_A1_sf"/>
</dbReference>
<dbReference type="Proteomes" id="UP000279259">
    <property type="component" value="Unassembled WGS sequence"/>
</dbReference>
<dbReference type="GO" id="GO:0006629">
    <property type="term" value="P:lipid metabolic process"/>
    <property type="evidence" value="ECO:0007669"/>
    <property type="project" value="InterPro"/>
</dbReference>
<proteinExistence type="predicted"/>
<evidence type="ECO:0000313" key="2">
    <source>
        <dbReference type="Proteomes" id="UP000279259"/>
    </source>
</evidence>
<comment type="caution">
    <text evidence="1">The sequence shown here is derived from an EMBL/GenBank/DDBJ whole genome shotgun (WGS) entry which is preliminary data.</text>
</comment>
<dbReference type="AlphaFoldDB" id="A0A427YLI8"/>
<gene>
    <name evidence="1" type="ORF">EHS25_009281</name>
</gene>
<evidence type="ECO:0008006" key="3">
    <source>
        <dbReference type="Google" id="ProtNLM"/>
    </source>
</evidence>
<protein>
    <recommendedName>
        <fullName evidence="3">Hemerythrin-like domain-containing protein</fullName>
    </recommendedName>
</protein>
<dbReference type="OrthoDB" id="58416at2759"/>
<sequence length="282" mass="32420">MSVKALPIPPQPASSPFQSDEYKKHLAFVHEIRAPGKPAEWNKWMGYKMATAHTYYLDLIERVYAFAEYAVENDDLADYLGFADCAFAQIWEHHHFEETDLFPFWRKHVSEPFRAGLATNVDQHHLFARPSMPAGSGVKTRPSPVPEPPEVVSAIDPAEFGLDISKPFDPAALRREMDKWVPHCSRHMQEEIETLRPEFFDSMGEKRYMESEGILVKHLQAMDPTWFLVSCIASLPMPAVKGLCELPYPVRRLLVPFMWSGKYWSFWKYTSHPENLTFSGSA</sequence>
<dbReference type="GO" id="GO:0016020">
    <property type="term" value="C:membrane"/>
    <property type="evidence" value="ECO:0007669"/>
    <property type="project" value="InterPro"/>
</dbReference>
<reference evidence="1 2" key="1">
    <citation type="submission" date="2018-11" db="EMBL/GenBank/DDBJ databases">
        <title>Genome sequence of Saitozyma podzolica DSM 27192.</title>
        <authorList>
            <person name="Aliyu H."/>
            <person name="Gorte O."/>
            <person name="Ochsenreither K."/>
        </authorList>
    </citation>
    <scope>NUCLEOTIDE SEQUENCE [LARGE SCALE GENOMIC DNA]</scope>
    <source>
        <strain evidence="1 2">DSM 27192</strain>
    </source>
</reference>
<dbReference type="GO" id="GO:0004620">
    <property type="term" value="F:phospholipase activity"/>
    <property type="evidence" value="ECO:0007669"/>
    <property type="project" value="InterPro"/>
</dbReference>
<evidence type="ECO:0000313" key="1">
    <source>
        <dbReference type="EMBL" id="RSH91911.1"/>
    </source>
</evidence>
<dbReference type="EMBL" id="RSCD01000007">
    <property type="protein sequence ID" value="RSH91911.1"/>
    <property type="molecule type" value="Genomic_DNA"/>
</dbReference>
<dbReference type="STRING" id="1890683.A0A427YLI8"/>
<organism evidence="1 2">
    <name type="scientific">Saitozyma podzolica</name>
    <dbReference type="NCBI Taxonomy" id="1890683"/>
    <lineage>
        <taxon>Eukaryota</taxon>
        <taxon>Fungi</taxon>
        <taxon>Dikarya</taxon>
        <taxon>Basidiomycota</taxon>
        <taxon>Agaricomycotina</taxon>
        <taxon>Tremellomycetes</taxon>
        <taxon>Tremellales</taxon>
        <taxon>Trimorphomycetaceae</taxon>
        <taxon>Saitozyma</taxon>
    </lineage>
</organism>
<name>A0A427YLI8_9TREE</name>
<accession>A0A427YLI8</accession>
<keyword evidence="2" id="KW-1185">Reference proteome</keyword>
<dbReference type="SUPFAM" id="SSF56931">
    <property type="entry name" value="Outer membrane phospholipase A (OMPLA)"/>
    <property type="match status" value="1"/>
</dbReference>